<dbReference type="Pfam" id="PF13472">
    <property type="entry name" value="Lipase_GDSL_2"/>
    <property type="match status" value="1"/>
</dbReference>
<dbReference type="AlphaFoldDB" id="A0A0F6A7G6"/>
<dbReference type="InterPro" id="IPR037461">
    <property type="entry name" value="CtCE2-like_dom"/>
</dbReference>
<feature type="domain" description="SGNH hydrolase-type esterase" evidence="2">
    <location>
        <begin position="155"/>
        <end position="311"/>
    </location>
</feature>
<protein>
    <recommendedName>
        <fullName evidence="6">Lipolytic enzyme</fullName>
    </recommendedName>
</protein>
<dbReference type="Gene3D" id="2.60.120.260">
    <property type="entry name" value="Galactose-binding domain-like"/>
    <property type="match status" value="1"/>
</dbReference>
<accession>A0A0F6A7G6</accession>
<sequence length="368" mass="41247">MLRLISIKLSLLVAFLSCSSVLLSSTASAKSYQATHHAIVYEGRVSKHYSKGQVEFNWPGTQLKTKLVGKSLKVTLAGYGDQFDVLVDGKLHKKIVTNANGNFEEHVVFTQQETKMVEIEIVKRWENYGNNTKILSFSTDGRLEGIWQQQPHILFVGDSISAGFGSESTKRQCSWQEIVDSSNARVAFPYLTAAMLDASFTQVSYSGLGLIRNWSGNDPHHDLRTYLDKASAVFGDNKAYEDTHPDLVVIEVGTNDFSTDPQPHEPWTTIEEVKADWISTMVEFVNTVRYRYPNAPIIFMPRPAYPYDFIIPATLEAKAKLEEQGVDKLYSHTFSSPLEGCIWHPTEAEHTDIANKLSAFINSNGLLD</sequence>
<dbReference type="CDD" id="cd01831">
    <property type="entry name" value="Endoglucanase_E_like"/>
    <property type="match status" value="1"/>
</dbReference>
<reference evidence="4 5" key="1">
    <citation type="journal article" date="2015" name="BMC Genomics">
        <title>Genome mining reveals unlocked bioactive potential of marine Gram-negative bacteria.</title>
        <authorList>
            <person name="Machado H."/>
            <person name="Sonnenschein E.C."/>
            <person name="Melchiorsen J."/>
            <person name="Gram L."/>
        </authorList>
    </citation>
    <scope>NUCLEOTIDE SEQUENCE [LARGE SCALE GENOMIC DNA]</scope>
    <source>
        <strain evidence="4 5">S4054</strain>
    </source>
</reference>
<dbReference type="InterPro" id="IPR036514">
    <property type="entry name" value="SGNH_hydro_sf"/>
</dbReference>
<dbReference type="PANTHER" id="PTHR37834:SF2">
    <property type="entry name" value="ESTERASE, SGNH HYDROLASE-TYPE"/>
    <property type="match status" value="1"/>
</dbReference>
<gene>
    <name evidence="4" type="ORF">N479_19430</name>
</gene>
<name>A0A0F6A7G6_9GAMM</name>
<evidence type="ECO:0000313" key="4">
    <source>
        <dbReference type="EMBL" id="KKE82177.1"/>
    </source>
</evidence>
<dbReference type="InterPro" id="IPR013830">
    <property type="entry name" value="SGNH_hydro"/>
</dbReference>
<evidence type="ECO:0000313" key="5">
    <source>
        <dbReference type="Proteomes" id="UP000033434"/>
    </source>
</evidence>
<dbReference type="PATRIC" id="fig|1129367.4.peg.3952"/>
<organism evidence="4 5">
    <name type="scientific">Pseudoalteromonas luteoviolacea S4054</name>
    <dbReference type="NCBI Taxonomy" id="1129367"/>
    <lineage>
        <taxon>Bacteria</taxon>
        <taxon>Pseudomonadati</taxon>
        <taxon>Pseudomonadota</taxon>
        <taxon>Gammaproteobacteria</taxon>
        <taxon>Alteromonadales</taxon>
        <taxon>Pseudoalteromonadaceae</taxon>
        <taxon>Pseudoalteromonas</taxon>
    </lineage>
</organism>
<dbReference type="PANTHER" id="PTHR37834">
    <property type="entry name" value="GDSL-LIKE LIPASE/ACYLHYDROLASE DOMAIN PROTEIN (AFU_ORTHOLOGUE AFUA_2G00620)"/>
    <property type="match status" value="1"/>
</dbReference>
<dbReference type="SUPFAM" id="SSF52266">
    <property type="entry name" value="SGNH hydrolase"/>
    <property type="match status" value="1"/>
</dbReference>
<evidence type="ECO:0000259" key="3">
    <source>
        <dbReference type="Pfam" id="PF17996"/>
    </source>
</evidence>
<feature type="domain" description="Carbohydrate esterase 2 N-terminal" evidence="3">
    <location>
        <begin position="41"/>
        <end position="140"/>
    </location>
</feature>
<dbReference type="GO" id="GO:0052689">
    <property type="term" value="F:carboxylic ester hydrolase activity"/>
    <property type="evidence" value="ECO:0007669"/>
    <property type="project" value="InterPro"/>
</dbReference>
<dbReference type="Proteomes" id="UP000033434">
    <property type="component" value="Unassembled WGS sequence"/>
</dbReference>
<keyword evidence="1" id="KW-0732">Signal</keyword>
<dbReference type="RefSeq" id="WP_046357390.1">
    <property type="nucleotide sequence ID" value="NZ_AUXW01000168.1"/>
</dbReference>
<dbReference type="InterPro" id="IPR040794">
    <property type="entry name" value="CE2_N"/>
</dbReference>
<dbReference type="Gene3D" id="3.40.50.1110">
    <property type="entry name" value="SGNH hydrolase"/>
    <property type="match status" value="1"/>
</dbReference>
<evidence type="ECO:0008006" key="6">
    <source>
        <dbReference type="Google" id="ProtNLM"/>
    </source>
</evidence>
<dbReference type="EMBL" id="AUXW01000168">
    <property type="protein sequence ID" value="KKE82177.1"/>
    <property type="molecule type" value="Genomic_DNA"/>
</dbReference>
<proteinExistence type="predicted"/>
<dbReference type="Pfam" id="PF17996">
    <property type="entry name" value="CE2_N"/>
    <property type="match status" value="1"/>
</dbReference>
<comment type="caution">
    <text evidence="4">The sequence shown here is derived from an EMBL/GenBank/DDBJ whole genome shotgun (WGS) entry which is preliminary data.</text>
</comment>
<feature type="signal peptide" evidence="1">
    <location>
        <begin position="1"/>
        <end position="29"/>
    </location>
</feature>
<feature type="chain" id="PRO_5002498698" description="Lipolytic enzyme" evidence="1">
    <location>
        <begin position="30"/>
        <end position="368"/>
    </location>
</feature>
<evidence type="ECO:0000256" key="1">
    <source>
        <dbReference type="SAM" id="SignalP"/>
    </source>
</evidence>
<dbReference type="InterPro" id="IPR052762">
    <property type="entry name" value="PCW_deacetylase/CE"/>
</dbReference>
<evidence type="ECO:0000259" key="2">
    <source>
        <dbReference type="Pfam" id="PF13472"/>
    </source>
</evidence>